<dbReference type="Gene3D" id="2.10.25.10">
    <property type="entry name" value="Laminin"/>
    <property type="match status" value="4"/>
</dbReference>
<dbReference type="FunFam" id="2.10.25.10:FF:000174">
    <property type="entry name" value="Laminin subunit gamma-1"/>
    <property type="match status" value="1"/>
</dbReference>
<evidence type="ECO:0000313" key="6">
    <source>
        <dbReference type="Proteomes" id="UP001461498"/>
    </source>
</evidence>
<sequence length="280" mass="31469">MCKPCDCNGNVDLNAVNNCDRVTGQCLKCIYNTGGAHCDQCLPGYYGDALAIPKGDCKPCRCDRRGTESSGDGPLLCDQISGQWQCKPNVTGINCDQCQCDCRPEIARLQCDMCQENYYGFSVDGCLPCECDSIESVSQECNATGWCLCLENVEGKHCDRCKENKYDKQKNCVDCPACYSLVQDEVNKHRENLKKLNVVLENIIASPTILDDEDFDRQVKEVEDRLAKLWEDTKKNIGDDNQLSQDLKELQKKLVNMTETSAYIVCLRRKQINVVELVKP</sequence>
<name>A0AAW1DEZ2_9HEMI</name>
<organism evidence="5 6">
    <name type="scientific">Rhynocoris fuscipes</name>
    <dbReference type="NCBI Taxonomy" id="488301"/>
    <lineage>
        <taxon>Eukaryota</taxon>
        <taxon>Metazoa</taxon>
        <taxon>Ecdysozoa</taxon>
        <taxon>Arthropoda</taxon>
        <taxon>Hexapoda</taxon>
        <taxon>Insecta</taxon>
        <taxon>Pterygota</taxon>
        <taxon>Neoptera</taxon>
        <taxon>Paraneoptera</taxon>
        <taxon>Hemiptera</taxon>
        <taxon>Heteroptera</taxon>
        <taxon>Panheteroptera</taxon>
        <taxon>Cimicomorpha</taxon>
        <taxon>Reduviidae</taxon>
        <taxon>Harpactorinae</taxon>
        <taxon>Harpactorini</taxon>
        <taxon>Rhynocoris</taxon>
    </lineage>
</organism>
<dbReference type="PROSITE" id="PS01248">
    <property type="entry name" value="EGF_LAM_1"/>
    <property type="match status" value="2"/>
</dbReference>
<keyword evidence="1 3" id="KW-1015">Disulfide bond</keyword>
<dbReference type="PROSITE" id="PS50027">
    <property type="entry name" value="EGF_LAM_2"/>
    <property type="match status" value="1"/>
</dbReference>
<dbReference type="GO" id="GO:0009887">
    <property type="term" value="P:animal organ morphogenesis"/>
    <property type="evidence" value="ECO:0007669"/>
    <property type="project" value="TreeGrafter"/>
</dbReference>
<keyword evidence="2 3" id="KW-0424">Laminin EGF-like domain</keyword>
<evidence type="ECO:0000259" key="4">
    <source>
        <dbReference type="PROSITE" id="PS50027"/>
    </source>
</evidence>
<dbReference type="EMBL" id="JAPXFL010000003">
    <property type="protein sequence ID" value="KAK9508703.1"/>
    <property type="molecule type" value="Genomic_DNA"/>
</dbReference>
<protein>
    <recommendedName>
        <fullName evidence="4">Laminin EGF-like domain-containing protein</fullName>
    </recommendedName>
</protein>
<evidence type="ECO:0000256" key="1">
    <source>
        <dbReference type="ARBA" id="ARBA00023157"/>
    </source>
</evidence>
<dbReference type="GO" id="GO:0009888">
    <property type="term" value="P:tissue development"/>
    <property type="evidence" value="ECO:0007669"/>
    <property type="project" value="TreeGrafter"/>
</dbReference>
<accession>A0AAW1DEZ2</accession>
<dbReference type="AlphaFoldDB" id="A0AAW1DEZ2"/>
<dbReference type="InterPro" id="IPR050440">
    <property type="entry name" value="Laminin/Netrin_ECM"/>
</dbReference>
<dbReference type="Pfam" id="PF00053">
    <property type="entry name" value="EGF_laminin"/>
    <property type="match status" value="3"/>
</dbReference>
<dbReference type="SUPFAM" id="SSF57196">
    <property type="entry name" value="EGF/Laminin"/>
    <property type="match status" value="3"/>
</dbReference>
<reference evidence="5 6" key="1">
    <citation type="submission" date="2022-12" db="EMBL/GenBank/DDBJ databases">
        <title>Chromosome-level genome assembly of true bugs.</title>
        <authorList>
            <person name="Ma L."/>
            <person name="Li H."/>
        </authorList>
    </citation>
    <scope>NUCLEOTIDE SEQUENCE [LARGE SCALE GENOMIC DNA]</scope>
    <source>
        <strain evidence="5">Lab_2022b</strain>
    </source>
</reference>
<dbReference type="PRINTS" id="PR00011">
    <property type="entry name" value="EGFLAMININ"/>
</dbReference>
<proteinExistence type="predicted"/>
<feature type="disulfide bond" evidence="3">
    <location>
        <begin position="29"/>
        <end position="38"/>
    </location>
</feature>
<evidence type="ECO:0000256" key="3">
    <source>
        <dbReference type="PROSITE-ProRule" id="PRU00460"/>
    </source>
</evidence>
<dbReference type="SMART" id="SM00180">
    <property type="entry name" value="EGF_Lam"/>
    <property type="match status" value="3"/>
</dbReference>
<dbReference type="InterPro" id="IPR002049">
    <property type="entry name" value="LE_dom"/>
</dbReference>
<dbReference type="PANTHER" id="PTHR10574:SF406">
    <property type="entry name" value="LAMININ SUBUNIT ALPHA 5"/>
    <property type="match status" value="1"/>
</dbReference>
<evidence type="ECO:0000256" key="2">
    <source>
        <dbReference type="ARBA" id="ARBA00023292"/>
    </source>
</evidence>
<evidence type="ECO:0000313" key="5">
    <source>
        <dbReference type="EMBL" id="KAK9508703.1"/>
    </source>
</evidence>
<comment type="caution">
    <text evidence="3">Lacks conserved residue(s) required for the propagation of feature annotation.</text>
</comment>
<gene>
    <name evidence="5" type="ORF">O3M35_006195</name>
</gene>
<comment type="caution">
    <text evidence="5">The sequence shown here is derived from an EMBL/GenBank/DDBJ whole genome shotgun (WGS) entry which is preliminary data.</text>
</comment>
<dbReference type="GO" id="GO:0048731">
    <property type="term" value="P:system development"/>
    <property type="evidence" value="ECO:0007669"/>
    <property type="project" value="UniProtKB-ARBA"/>
</dbReference>
<keyword evidence="6" id="KW-1185">Reference proteome</keyword>
<dbReference type="CDD" id="cd00055">
    <property type="entry name" value="EGF_Lam"/>
    <property type="match status" value="3"/>
</dbReference>
<feature type="domain" description="Laminin EGF-like" evidence="4">
    <location>
        <begin position="5"/>
        <end position="59"/>
    </location>
</feature>
<dbReference type="PANTHER" id="PTHR10574">
    <property type="entry name" value="NETRIN/LAMININ-RELATED"/>
    <property type="match status" value="1"/>
</dbReference>
<dbReference type="Proteomes" id="UP001461498">
    <property type="component" value="Unassembled WGS sequence"/>
</dbReference>